<gene>
    <name evidence="1" type="ORF">MENTE1834_LOCUS93</name>
</gene>
<comment type="caution">
    <text evidence="1">The sequence shown here is derived from an EMBL/GenBank/DDBJ whole genome shotgun (WGS) entry which is preliminary data.</text>
</comment>
<keyword evidence="2" id="KW-1185">Reference proteome</keyword>
<reference evidence="1" key="1">
    <citation type="submission" date="2023-11" db="EMBL/GenBank/DDBJ databases">
        <authorList>
            <person name="Poullet M."/>
        </authorList>
    </citation>
    <scope>NUCLEOTIDE SEQUENCE</scope>
    <source>
        <strain evidence="1">E1834</strain>
    </source>
</reference>
<dbReference type="Proteomes" id="UP001497535">
    <property type="component" value="Unassembled WGS sequence"/>
</dbReference>
<dbReference type="EMBL" id="CAVMJV010000001">
    <property type="protein sequence ID" value="CAK5005972.1"/>
    <property type="molecule type" value="Genomic_DNA"/>
</dbReference>
<name>A0ACB0XKE5_MELEN</name>
<proteinExistence type="predicted"/>
<sequence length="61" mass="6811">MPISLILKTISFISPKQYIIFEGGGSIRSSVFLRNFKSHWVLPLPVAPEIIIVKGALNILF</sequence>
<evidence type="ECO:0000313" key="2">
    <source>
        <dbReference type="Proteomes" id="UP001497535"/>
    </source>
</evidence>
<evidence type="ECO:0000313" key="1">
    <source>
        <dbReference type="EMBL" id="CAK5005972.1"/>
    </source>
</evidence>
<accession>A0ACB0XKE5</accession>
<protein>
    <submittedName>
        <fullName evidence="1">Uncharacterized protein</fullName>
    </submittedName>
</protein>
<organism evidence="1 2">
    <name type="scientific">Meloidogyne enterolobii</name>
    <name type="common">Root-knot nematode worm</name>
    <name type="synonym">Meloidogyne mayaguensis</name>
    <dbReference type="NCBI Taxonomy" id="390850"/>
    <lineage>
        <taxon>Eukaryota</taxon>
        <taxon>Metazoa</taxon>
        <taxon>Ecdysozoa</taxon>
        <taxon>Nematoda</taxon>
        <taxon>Chromadorea</taxon>
        <taxon>Rhabditida</taxon>
        <taxon>Tylenchina</taxon>
        <taxon>Tylenchomorpha</taxon>
        <taxon>Tylenchoidea</taxon>
        <taxon>Meloidogynidae</taxon>
        <taxon>Meloidogyninae</taxon>
        <taxon>Meloidogyne</taxon>
    </lineage>
</organism>